<evidence type="ECO:0000256" key="2">
    <source>
        <dbReference type="ARBA" id="ARBA00023004"/>
    </source>
</evidence>
<evidence type="ECO:0000256" key="1">
    <source>
        <dbReference type="ARBA" id="ARBA00022723"/>
    </source>
</evidence>
<sequence length="568" mass="65032">MKNTNILNDIMIDEAPIFHPTLAEFKRGPIHYIAKIRSQAEKYGICKIVPPKSFKPPFAVNPEGFRFTPRTQRLNELEASIRTKLNYTEFGFSLSQRLYTLAEFAQMANEFKRNYFRTNTTDVPLSQVEREYWRLVSSLEDSVSVEYGADLHCNEFGSGFPTRSTKDMLDSSDLEYVDHPWNLNNTPVAEGSVFKYINTNISGMIIPWMYVGMCFSTFCWHNEDHWTYSISYLHQGEPKTWYGVPGTQAEAFEKSMKQLAPNLFESQPDLLHQLVTICNPKTLITDRVPVHRVNQFAGEFVVTFPRAYHTGFNQGLNFAEAVNFAPADWLRLGRSCIDHYAMVRRFPVFSHDELICKMANDPSILDYNISLATYQDMYKMCESERLHRSNLLDWGVTQSMKHIFEIYPDDERQCSYCKTTCFLSALSCQCDIKTDNNNSHQNNNNHQQAQNNGNGLNAPTSMAGGGHMTTSNGDAAKLDGGDSNNGRRIVCLAHKHKLCQKCEPKQHVLLFRYTLDELPIMLRRLWKHIGRLDAEGRCNSPVTRNAVINNNNNNNQLSYHQPCGTITT</sequence>
<feature type="compositionally biased region" description="Low complexity" evidence="3">
    <location>
        <begin position="439"/>
        <end position="458"/>
    </location>
</feature>
<dbReference type="InterPro" id="IPR003347">
    <property type="entry name" value="JmjC_dom"/>
</dbReference>
<evidence type="ECO:0000259" key="4">
    <source>
        <dbReference type="PROSITE" id="PS51183"/>
    </source>
</evidence>
<keyword evidence="2" id="KW-0408">Iron</keyword>
<keyword evidence="6" id="KW-0489">Methyltransferase</keyword>
<dbReference type="EMBL" id="GGYP01004592">
    <property type="protein sequence ID" value="MDE49363.1"/>
    <property type="molecule type" value="Transcribed_RNA"/>
</dbReference>
<dbReference type="PANTHER" id="PTHR10694">
    <property type="entry name" value="LYSINE-SPECIFIC DEMETHYLASE"/>
    <property type="match status" value="1"/>
</dbReference>
<dbReference type="GO" id="GO:0006355">
    <property type="term" value="P:regulation of DNA-templated transcription"/>
    <property type="evidence" value="ECO:0007669"/>
    <property type="project" value="TreeGrafter"/>
</dbReference>
<keyword evidence="1" id="KW-0479">Metal-binding</keyword>
<evidence type="ECO:0000259" key="5">
    <source>
        <dbReference type="PROSITE" id="PS51184"/>
    </source>
</evidence>
<dbReference type="GO" id="GO:0000785">
    <property type="term" value="C:chromatin"/>
    <property type="evidence" value="ECO:0007669"/>
    <property type="project" value="TreeGrafter"/>
</dbReference>
<evidence type="ECO:0000313" key="6">
    <source>
        <dbReference type="EMBL" id="MDE49363.1"/>
    </source>
</evidence>
<dbReference type="Pfam" id="PF02375">
    <property type="entry name" value="JmjN"/>
    <property type="match status" value="1"/>
</dbReference>
<dbReference type="SMART" id="SM00558">
    <property type="entry name" value="JmjC"/>
    <property type="match status" value="1"/>
</dbReference>
<dbReference type="GO" id="GO:0032259">
    <property type="term" value="P:methylation"/>
    <property type="evidence" value="ECO:0007669"/>
    <property type="project" value="UniProtKB-KW"/>
</dbReference>
<dbReference type="SUPFAM" id="SSF51197">
    <property type="entry name" value="Clavaminate synthase-like"/>
    <property type="match status" value="1"/>
</dbReference>
<dbReference type="Gene3D" id="2.60.120.650">
    <property type="entry name" value="Cupin"/>
    <property type="match status" value="1"/>
</dbReference>
<dbReference type="GO" id="GO:0046872">
    <property type="term" value="F:metal ion binding"/>
    <property type="evidence" value="ECO:0007669"/>
    <property type="project" value="UniProtKB-KW"/>
</dbReference>
<name>A0A6G1SHH3_9ACAR</name>
<dbReference type="InterPro" id="IPR048615">
    <property type="entry name" value="KDM5_C-hel"/>
</dbReference>
<gene>
    <name evidence="6" type="primary">lid</name>
    <name evidence="6" type="ORF">g.16647</name>
</gene>
<dbReference type="GO" id="GO:0008168">
    <property type="term" value="F:methyltransferase activity"/>
    <property type="evidence" value="ECO:0007669"/>
    <property type="project" value="UniProtKB-KW"/>
</dbReference>
<evidence type="ECO:0000256" key="3">
    <source>
        <dbReference type="SAM" id="MobiDB-lite"/>
    </source>
</evidence>
<keyword evidence="6" id="KW-0808">Transferase</keyword>
<dbReference type="PANTHER" id="PTHR10694:SF33">
    <property type="entry name" value="LYSINE-SPECIFIC DEMETHYLASE 5"/>
    <property type="match status" value="1"/>
</dbReference>
<dbReference type="InterPro" id="IPR003349">
    <property type="entry name" value="JmjN"/>
</dbReference>
<feature type="region of interest" description="Disordered" evidence="3">
    <location>
        <begin position="439"/>
        <end position="481"/>
    </location>
</feature>
<dbReference type="Pfam" id="PF21323">
    <property type="entry name" value="KDM5_C-hel"/>
    <property type="match status" value="1"/>
</dbReference>
<reference evidence="6" key="1">
    <citation type="submission" date="2018-10" db="EMBL/GenBank/DDBJ databases">
        <title>Transcriptome assembly of Aceria tosichella (Wheat curl mite) Type 2.</title>
        <authorList>
            <person name="Scully E.D."/>
            <person name="Geib S.M."/>
            <person name="Palmer N.A."/>
            <person name="Gupta A.K."/>
            <person name="Sarath G."/>
            <person name="Tatineni S."/>
        </authorList>
    </citation>
    <scope>NUCLEOTIDE SEQUENCE</scope>
    <source>
        <strain evidence="6">LincolnNE</strain>
    </source>
</reference>
<dbReference type="SMART" id="SM00545">
    <property type="entry name" value="JmjN"/>
    <property type="match status" value="1"/>
</dbReference>
<dbReference type="GO" id="GO:0034647">
    <property type="term" value="F:histone H3K4me/H3K4me2/H3K4me3 demethylase activity"/>
    <property type="evidence" value="ECO:0007669"/>
    <property type="project" value="TreeGrafter"/>
</dbReference>
<protein>
    <submittedName>
        <fullName evidence="6">Lysine-specific demethylase lid</fullName>
    </submittedName>
</protein>
<organism evidence="6">
    <name type="scientific">Aceria tosichella</name>
    <name type="common">wheat curl mite</name>
    <dbReference type="NCBI Taxonomy" id="561515"/>
    <lineage>
        <taxon>Eukaryota</taxon>
        <taxon>Metazoa</taxon>
        <taxon>Ecdysozoa</taxon>
        <taxon>Arthropoda</taxon>
        <taxon>Chelicerata</taxon>
        <taxon>Arachnida</taxon>
        <taxon>Acari</taxon>
        <taxon>Acariformes</taxon>
        <taxon>Trombidiformes</taxon>
        <taxon>Prostigmata</taxon>
        <taxon>Eupodina</taxon>
        <taxon>Eriophyoidea</taxon>
        <taxon>Eriophyidae</taxon>
        <taxon>Eriophyinae</taxon>
        <taxon>Aceriini</taxon>
        <taxon>Aceria</taxon>
    </lineage>
</organism>
<accession>A0A6G1SHH3</accession>
<dbReference type="PROSITE" id="PS51184">
    <property type="entry name" value="JMJC"/>
    <property type="match status" value="1"/>
</dbReference>
<feature type="domain" description="JmjN" evidence="4">
    <location>
        <begin position="15"/>
        <end position="57"/>
    </location>
</feature>
<feature type="domain" description="JmjC" evidence="5">
    <location>
        <begin position="175"/>
        <end position="341"/>
    </location>
</feature>
<dbReference type="Pfam" id="PF02373">
    <property type="entry name" value="JmjC"/>
    <property type="match status" value="1"/>
</dbReference>
<dbReference type="AlphaFoldDB" id="A0A6G1SHH3"/>
<proteinExistence type="predicted"/>
<dbReference type="Pfam" id="PF02928">
    <property type="entry name" value="zf-C5HC2"/>
    <property type="match status" value="1"/>
</dbReference>
<dbReference type="GO" id="GO:0005634">
    <property type="term" value="C:nucleus"/>
    <property type="evidence" value="ECO:0007669"/>
    <property type="project" value="TreeGrafter"/>
</dbReference>
<dbReference type="InterPro" id="IPR004198">
    <property type="entry name" value="Znf_C5HC2"/>
</dbReference>
<dbReference type="PROSITE" id="PS51183">
    <property type="entry name" value="JMJN"/>
    <property type="match status" value="1"/>
</dbReference>